<dbReference type="PANTHER" id="PTHR32196">
    <property type="entry name" value="ABC TRANSPORTER PERMEASE PROTEIN YPHD-RELATED-RELATED"/>
    <property type="match status" value="1"/>
</dbReference>
<gene>
    <name evidence="10" type="ORF">EZJ58_5012</name>
</gene>
<keyword evidence="7 9" id="KW-1133">Transmembrane helix</keyword>
<keyword evidence="6 9" id="KW-0812">Transmembrane</keyword>
<comment type="subcellular location">
    <subcellularLocation>
        <location evidence="1">Cell inner membrane</location>
        <topology evidence="1">Multi-pass membrane protein</topology>
    </subcellularLocation>
</comment>
<keyword evidence="4" id="KW-1003">Cell membrane</keyword>
<dbReference type="AlphaFoldDB" id="A0A4R1NGU1"/>
<evidence type="ECO:0000256" key="4">
    <source>
        <dbReference type="ARBA" id="ARBA00022475"/>
    </source>
</evidence>
<feature type="transmembrane region" description="Helical" evidence="9">
    <location>
        <begin position="121"/>
        <end position="139"/>
    </location>
</feature>
<organism evidence="10 11">
    <name type="scientific">Sodalis ligni</name>
    <dbReference type="NCBI Taxonomy" id="2697027"/>
    <lineage>
        <taxon>Bacteria</taxon>
        <taxon>Pseudomonadati</taxon>
        <taxon>Pseudomonadota</taxon>
        <taxon>Gammaproteobacteria</taxon>
        <taxon>Enterobacterales</taxon>
        <taxon>Bruguierivoracaceae</taxon>
        <taxon>Sodalis</taxon>
    </lineage>
</organism>
<dbReference type="Proteomes" id="UP000294555">
    <property type="component" value="Unassembled WGS sequence"/>
</dbReference>
<evidence type="ECO:0000313" key="11">
    <source>
        <dbReference type="Proteomes" id="UP000294555"/>
    </source>
</evidence>
<keyword evidence="3" id="KW-0813">Transport</keyword>
<feature type="transmembrane region" description="Helical" evidence="9">
    <location>
        <begin position="70"/>
        <end position="89"/>
    </location>
</feature>
<comment type="caution">
    <text evidence="10">The sequence shown here is derived from an EMBL/GenBank/DDBJ whole genome shotgun (WGS) entry which is preliminary data.</text>
</comment>
<evidence type="ECO:0000313" key="10">
    <source>
        <dbReference type="EMBL" id="TCL06723.1"/>
    </source>
</evidence>
<feature type="transmembrane region" description="Helical" evidence="9">
    <location>
        <begin position="266"/>
        <end position="284"/>
    </location>
</feature>
<evidence type="ECO:0000256" key="1">
    <source>
        <dbReference type="ARBA" id="ARBA00004429"/>
    </source>
</evidence>
<evidence type="ECO:0000256" key="9">
    <source>
        <dbReference type="SAM" id="Phobius"/>
    </source>
</evidence>
<evidence type="ECO:0000256" key="6">
    <source>
        <dbReference type="ARBA" id="ARBA00022692"/>
    </source>
</evidence>
<evidence type="ECO:0000256" key="3">
    <source>
        <dbReference type="ARBA" id="ARBA00022448"/>
    </source>
</evidence>
<dbReference type="EMBL" id="SJOI01000001">
    <property type="protein sequence ID" value="TCL06723.1"/>
    <property type="molecule type" value="Genomic_DNA"/>
</dbReference>
<dbReference type="GO" id="GO:0022857">
    <property type="term" value="F:transmembrane transporter activity"/>
    <property type="evidence" value="ECO:0007669"/>
    <property type="project" value="InterPro"/>
</dbReference>
<protein>
    <submittedName>
        <fullName evidence="10">Ribose transport system permease protein/fructose transport system permease protein</fullName>
    </submittedName>
</protein>
<keyword evidence="8 9" id="KW-0472">Membrane</keyword>
<feature type="transmembrane region" description="Helical" evidence="9">
    <location>
        <begin position="240"/>
        <end position="261"/>
    </location>
</feature>
<evidence type="ECO:0000256" key="5">
    <source>
        <dbReference type="ARBA" id="ARBA00022519"/>
    </source>
</evidence>
<feature type="transmembrane region" description="Helical" evidence="9">
    <location>
        <begin position="95"/>
        <end position="114"/>
    </location>
</feature>
<dbReference type="PANTHER" id="PTHR32196:SF21">
    <property type="entry name" value="ABC TRANSPORTER PERMEASE PROTEIN YPHD-RELATED"/>
    <property type="match status" value="1"/>
</dbReference>
<dbReference type="Pfam" id="PF02653">
    <property type="entry name" value="BPD_transp_2"/>
    <property type="match status" value="1"/>
</dbReference>
<dbReference type="InterPro" id="IPR001851">
    <property type="entry name" value="ABC_transp_permease"/>
</dbReference>
<sequence length="323" mass="33935">MINQRSLLRWGLDFAPLLLLALLLVIFGGVDSRIVSVNNLNIIVLQATSVALLGLAMFWILLVGEIDLSAGNLVSFSAVTMGTLLSSGYGLVPSLAVGLFSCLFFGLINGLMVAILKLPSFIATLVTTLILQGATLMVAKTGTILVLNPLLRRFGAFTSAYILPPTVLFVIIIAALCWWLAKRTAFGLKTYAIGSSAERAVLAGISVRGQKVCVFLVSSVLVFFTATVVIARIPVVNPNVGGISLLLDAIAAAVIGGTSLFGGRGMVAGVICGALIISLLTAALRILGIDPSSLDLYKGLIIICILLLDQGLSLIRQKRKQAV</sequence>
<evidence type="ECO:0000256" key="7">
    <source>
        <dbReference type="ARBA" id="ARBA00022989"/>
    </source>
</evidence>
<feature type="transmembrane region" description="Helical" evidence="9">
    <location>
        <begin position="212"/>
        <end position="234"/>
    </location>
</feature>
<evidence type="ECO:0000256" key="8">
    <source>
        <dbReference type="ARBA" id="ARBA00023136"/>
    </source>
</evidence>
<keyword evidence="11" id="KW-1185">Reference proteome</keyword>
<evidence type="ECO:0000256" key="2">
    <source>
        <dbReference type="ARBA" id="ARBA00007942"/>
    </source>
</evidence>
<accession>A0A4R1NGU1</accession>
<comment type="similarity">
    <text evidence="2">Belongs to the binding-protein-dependent transport system permease family. AraH/RbsC subfamily.</text>
</comment>
<keyword evidence="5" id="KW-0997">Cell inner membrane</keyword>
<proteinExistence type="inferred from homology"/>
<reference evidence="10 11" key="1">
    <citation type="submission" date="2019-02" db="EMBL/GenBank/DDBJ databases">
        <title>Investigation of anaerobic lignin degradation for improved lignocellulosic biofuels.</title>
        <authorList>
            <person name="Deangelis K."/>
        </authorList>
    </citation>
    <scope>NUCLEOTIDE SEQUENCE [LARGE SCALE GENOMIC DNA]</scope>
    <source>
        <strain evidence="10 11">159R</strain>
    </source>
</reference>
<feature type="transmembrane region" description="Helical" evidence="9">
    <location>
        <begin position="296"/>
        <end position="315"/>
    </location>
</feature>
<feature type="transmembrane region" description="Helical" evidence="9">
    <location>
        <begin position="42"/>
        <end position="63"/>
    </location>
</feature>
<dbReference type="OrthoDB" id="5422926at2"/>
<name>A0A4R1NGU1_9GAMM</name>
<dbReference type="RefSeq" id="WP_132926350.1">
    <property type="nucleotide sequence ID" value="NZ_SJOI01000001.1"/>
</dbReference>
<dbReference type="CDD" id="cd06579">
    <property type="entry name" value="TM_PBP1_transp_AraH_like"/>
    <property type="match status" value="1"/>
</dbReference>
<dbReference type="GO" id="GO:0005886">
    <property type="term" value="C:plasma membrane"/>
    <property type="evidence" value="ECO:0007669"/>
    <property type="project" value="UniProtKB-SubCell"/>
</dbReference>
<feature type="transmembrane region" description="Helical" evidence="9">
    <location>
        <begin position="159"/>
        <end position="181"/>
    </location>
</feature>